<reference evidence="2" key="1">
    <citation type="submission" date="2023-06" db="EMBL/GenBank/DDBJ databases">
        <title>Genome-scale phylogeny and comparative genomics of the fungal order Sordariales.</title>
        <authorList>
            <consortium name="Lawrence Berkeley National Laboratory"/>
            <person name="Hensen N."/>
            <person name="Bonometti L."/>
            <person name="Westerberg I."/>
            <person name="Brannstrom I.O."/>
            <person name="Guillou S."/>
            <person name="Cros-Aarteil S."/>
            <person name="Calhoun S."/>
            <person name="Haridas S."/>
            <person name="Kuo A."/>
            <person name="Mondo S."/>
            <person name="Pangilinan J."/>
            <person name="Riley R."/>
            <person name="LaButti K."/>
            <person name="Andreopoulos B."/>
            <person name="Lipzen A."/>
            <person name="Chen C."/>
            <person name="Yanf M."/>
            <person name="Daum C."/>
            <person name="Ng V."/>
            <person name="Clum A."/>
            <person name="Steindorff A."/>
            <person name="Ohm R."/>
            <person name="Martin F."/>
            <person name="Silar P."/>
            <person name="Natvig D."/>
            <person name="Lalanne C."/>
            <person name="Gautier V."/>
            <person name="Ament-velasquez S.L."/>
            <person name="Kruys A."/>
            <person name="Hutchinson M.I."/>
            <person name="Powell A.J."/>
            <person name="Barry K."/>
            <person name="Miller A.N."/>
            <person name="Grigoriev I.V."/>
            <person name="Debuchy R."/>
            <person name="Gladieux P."/>
            <person name="Thoren M.H."/>
            <person name="Johannesson H."/>
        </authorList>
    </citation>
    <scope>NUCLEOTIDE SEQUENCE</scope>
    <source>
        <strain evidence="2">SMH3187-1</strain>
    </source>
</reference>
<accession>A0AA40BTF3</accession>
<dbReference type="AlphaFoldDB" id="A0AA40BTF3"/>
<feature type="domain" description="Heterokaryon incompatibility" evidence="1">
    <location>
        <begin position="77"/>
        <end position="183"/>
    </location>
</feature>
<evidence type="ECO:0000313" key="2">
    <source>
        <dbReference type="EMBL" id="KAK0740066.1"/>
    </source>
</evidence>
<dbReference type="PANTHER" id="PTHR33112:SF12">
    <property type="entry name" value="HETEROKARYON INCOMPATIBILITY DOMAIN-CONTAINING PROTEIN"/>
    <property type="match status" value="1"/>
</dbReference>
<dbReference type="PANTHER" id="PTHR33112">
    <property type="entry name" value="DOMAIN PROTEIN, PUTATIVE-RELATED"/>
    <property type="match status" value="1"/>
</dbReference>
<evidence type="ECO:0000313" key="3">
    <source>
        <dbReference type="Proteomes" id="UP001172155"/>
    </source>
</evidence>
<comment type="caution">
    <text evidence="2">The sequence shown here is derived from an EMBL/GenBank/DDBJ whole genome shotgun (WGS) entry which is preliminary data.</text>
</comment>
<keyword evidence="3" id="KW-1185">Reference proteome</keyword>
<proteinExistence type="predicted"/>
<evidence type="ECO:0000259" key="1">
    <source>
        <dbReference type="Pfam" id="PF06985"/>
    </source>
</evidence>
<sequence>MPRTLRSTRTSKKRFSSLRPRLGPSVNWSFIRKSVARCEESHSGLCRGSGKGVSGRPARVVDVHNNCVVNLSPHDDYVTLSYVWGQGVMTEGVATATNTSISSLQEPGSLSSSRHVLPKTIRDAMVVCRKIGFRYLWVDSLCIIQDDPEDLREQIALMCDIYSGSYLTIIAADGDHADVGLPGVLDGPMRDS</sequence>
<organism evidence="2 3">
    <name type="scientific">Schizothecium vesticola</name>
    <dbReference type="NCBI Taxonomy" id="314040"/>
    <lineage>
        <taxon>Eukaryota</taxon>
        <taxon>Fungi</taxon>
        <taxon>Dikarya</taxon>
        <taxon>Ascomycota</taxon>
        <taxon>Pezizomycotina</taxon>
        <taxon>Sordariomycetes</taxon>
        <taxon>Sordariomycetidae</taxon>
        <taxon>Sordariales</taxon>
        <taxon>Schizotheciaceae</taxon>
        <taxon>Schizothecium</taxon>
    </lineage>
</organism>
<dbReference type="Proteomes" id="UP001172155">
    <property type="component" value="Unassembled WGS sequence"/>
</dbReference>
<gene>
    <name evidence="2" type="ORF">B0T18DRAFT_331151</name>
</gene>
<protein>
    <submittedName>
        <fullName evidence="2">Heterokaryon incompatibility protein-domain-containing protein</fullName>
    </submittedName>
</protein>
<dbReference type="Pfam" id="PF06985">
    <property type="entry name" value="HET"/>
    <property type="match status" value="1"/>
</dbReference>
<dbReference type="EMBL" id="JAUKUD010000006">
    <property type="protein sequence ID" value="KAK0740066.1"/>
    <property type="molecule type" value="Genomic_DNA"/>
</dbReference>
<name>A0AA40BTF3_9PEZI</name>
<dbReference type="InterPro" id="IPR010730">
    <property type="entry name" value="HET"/>
</dbReference>